<accession>A0AAW2U3G1</accession>
<sequence>MIEDEVATTYHITLRAEDSVEEEDAEIAPPELKKGVKITVDELKEINLGEVENPRSMYISALLTDDEEKSYVELLHEFKDVFAWSYKEMPA</sequence>
<dbReference type="EMBL" id="JACGWN010000013">
    <property type="protein sequence ID" value="KAL0411030.1"/>
    <property type="molecule type" value="Genomic_DNA"/>
</dbReference>
<organism evidence="1">
    <name type="scientific">Sesamum latifolium</name>
    <dbReference type="NCBI Taxonomy" id="2727402"/>
    <lineage>
        <taxon>Eukaryota</taxon>
        <taxon>Viridiplantae</taxon>
        <taxon>Streptophyta</taxon>
        <taxon>Embryophyta</taxon>
        <taxon>Tracheophyta</taxon>
        <taxon>Spermatophyta</taxon>
        <taxon>Magnoliopsida</taxon>
        <taxon>eudicotyledons</taxon>
        <taxon>Gunneridae</taxon>
        <taxon>Pentapetalae</taxon>
        <taxon>asterids</taxon>
        <taxon>lamiids</taxon>
        <taxon>Lamiales</taxon>
        <taxon>Pedaliaceae</taxon>
        <taxon>Sesamum</taxon>
    </lineage>
</organism>
<dbReference type="AlphaFoldDB" id="A0AAW2U3G1"/>
<reference evidence="1" key="1">
    <citation type="submission" date="2020-06" db="EMBL/GenBank/DDBJ databases">
        <authorList>
            <person name="Li T."/>
            <person name="Hu X."/>
            <person name="Zhang T."/>
            <person name="Song X."/>
            <person name="Zhang H."/>
            <person name="Dai N."/>
            <person name="Sheng W."/>
            <person name="Hou X."/>
            <person name="Wei L."/>
        </authorList>
    </citation>
    <scope>NUCLEOTIDE SEQUENCE</scope>
    <source>
        <strain evidence="1">KEN1</strain>
        <tissue evidence="1">Leaf</tissue>
    </source>
</reference>
<comment type="caution">
    <text evidence="1">The sequence shown here is derived from an EMBL/GenBank/DDBJ whole genome shotgun (WGS) entry which is preliminary data.</text>
</comment>
<proteinExistence type="predicted"/>
<evidence type="ECO:0000313" key="1">
    <source>
        <dbReference type="EMBL" id="KAL0411030.1"/>
    </source>
</evidence>
<gene>
    <name evidence="1" type="ORF">Slati_3692700</name>
</gene>
<name>A0AAW2U3G1_9LAMI</name>
<reference evidence="1" key="2">
    <citation type="journal article" date="2024" name="Plant">
        <title>Genomic evolution and insights into agronomic trait innovations of Sesamum species.</title>
        <authorList>
            <person name="Miao H."/>
            <person name="Wang L."/>
            <person name="Qu L."/>
            <person name="Liu H."/>
            <person name="Sun Y."/>
            <person name="Le M."/>
            <person name="Wang Q."/>
            <person name="Wei S."/>
            <person name="Zheng Y."/>
            <person name="Lin W."/>
            <person name="Duan Y."/>
            <person name="Cao H."/>
            <person name="Xiong S."/>
            <person name="Wang X."/>
            <person name="Wei L."/>
            <person name="Li C."/>
            <person name="Ma Q."/>
            <person name="Ju M."/>
            <person name="Zhao R."/>
            <person name="Li G."/>
            <person name="Mu C."/>
            <person name="Tian Q."/>
            <person name="Mei H."/>
            <person name="Zhang T."/>
            <person name="Gao T."/>
            <person name="Zhang H."/>
        </authorList>
    </citation>
    <scope>NUCLEOTIDE SEQUENCE</scope>
    <source>
        <strain evidence="1">KEN1</strain>
    </source>
</reference>
<protein>
    <submittedName>
        <fullName evidence="1">Uncharacterized protein</fullName>
    </submittedName>
</protein>